<organism evidence="3 4">
    <name type="scientific">Bifidobacterium choerinum</name>
    <dbReference type="NCBI Taxonomy" id="35760"/>
    <lineage>
        <taxon>Bacteria</taxon>
        <taxon>Bacillati</taxon>
        <taxon>Actinomycetota</taxon>
        <taxon>Actinomycetes</taxon>
        <taxon>Bifidobacteriales</taxon>
        <taxon>Bifidobacteriaceae</taxon>
        <taxon>Bifidobacterium</taxon>
    </lineage>
</organism>
<evidence type="ECO:0000256" key="1">
    <source>
        <dbReference type="SAM" id="Phobius"/>
    </source>
</evidence>
<feature type="transmembrane region" description="Helical" evidence="1">
    <location>
        <begin position="32"/>
        <end position="52"/>
    </location>
</feature>
<dbReference type="Proteomes" id="UP000028995">
    <property type="component" value="Unassembled WGS sequence"/>
</dbReference>
<dbReference type="EMBL" id="JGYU01000001">
    <property type="protein sequence ID" value="KFI58550.1"/>
    <property type="molecule type" value="Genomic_DNA"/>
</dbReference>
<dbReference type="InterPro" id="IPR026870">
    <property type="entry name" value="Zinc_ribbon_dom"/>
</dbReference>
<keyword evidence="1" id="KW-0812">Transmembrane</keyword>
<keyword evidence="4" id="KW-1185">Reference proteome</keyword>
<evidence type="ECO:0000313" key="4">
    <source>
        <dbReference type="Proteomes" id="UP000028995"/>
    </source>
</evidence>
<dbReference type="RefSeq" id="WP_024540902.1">
    <property type="nucleotide sequence ID" value="NZ_JGYU01000001.1"/>
</dbReference>
<comment type="caution">
    <text evidence="3">The sequence shown here is derived from an EMBL/GenBank/DDBJ whole genome shotgun (WGS) entry which is preliminary data.</text>
</comment>
<reference evidence="3 4" key="1">
    <citation type="submission" date="2014-03" db="EMBL/GenBank/DDBJ databases">
        <title>Genomics of Bifidobacteria.</title>
        <authorList>
            <person name="Ventura M."/>
            <person name="Milani C."/>
            <person name="Lugli G.A."/>
        </authorList>
    </citation>
    <scope>NUCLEOTIDE SEQUENCE [LARGE SCALE GENOMIC DNA]</scope>
    <source>
        <strain evidence="3 4">LMG 10510</strain>
    </source>
</reference>
<dbReference type="AlphaFoldDB" id="A0A087AIF0"/>
<dbReference type="Pfam" id="PF13240">
    <property type="entry name" value="Zn_Ribbon_1"/>
    <property type="match status" value="1"/>
</dbReference>
<evidence type="ECO:0000313" key="3">
    <source>
        <dbReference type="EMBL" id="KFI58550.1"/>
    </source>
</evidence>
<dbReference type="OrthoDB" id="3240468at2"/>
<feature type="domain" description="Zinc-ribbon" evidence="2">
    <location>
        <begin position="4"/>
        <end position="25"/>
    </location>
</feature>
<accession>A0A087AIF0</accession>
<name>A0A087AIF0_9BIFI</name>
<evidence type="ECO:0000259" key="2">
    <source>
        <dbReference type="Pfam" id="PF13240"/>
    </source>
</evidence>
<gene>
    <name evidence="3" type="ORF">BCHO_0597</name>
</gene>
<sequence>MRRCTRCGSELNEQAKVCPVCGTPVDEERAHLRRMVIVMLVAAIVVAALLVLRSRQLSGGADNLTAAASAIGTAAAMRPLQ</sequence>
<protein>
    <recommendedName>
        <fullName evidence="2">Zinc-ribbon domain-containing protein</fullName>
    </recommendedName>
</protein>
<keyword evidence="1" id="KW-0472">Membrane</keyword>
<keyword evidence="1" id="KW-1133">Transmembrane helix</keyword>
<proteinExistence type="predicted"/>